<evidence type="ECO:0000313" key="2">
    <source>
        <dbReference type="Proteomes" id="UP000516384"/>
    </source>
</evidence>
<protein>
    <submittedName>
        <fullName evidence="1">Uncharacterized protein</fullName>
    </submittedName>
</protein>
<sequence>MNLVEIQKFMRIVERYSPNCFINSKFELVIEPKNNYYFLLEDVETDIDIKRKVLAWLSRPSCKGVSKYWQKRFRAIINEYLGTNFTADDMNEIYTYLGNDCNRNKTIRFIESGYDLSLLKR</sequence>
<gene>
    <name evidence="1" type="ORF">IAQ67_16195</name>
</gene>
<proteinExistence type="predicted"/>
<dbReference type="RefSeq" id="WP_190297334.1">
    <property type="nucleotide sequence ID" value="NZ_CP061172.1"/>
</dbReference>
<organism evidence="1 2">
    <name type="scientific">Paenibacillus peoriae</name>
    <dbReference type="NCBI Taxonomy" id="59893"/>
    <lineage>
        <taxon>Bacteria</taxon>
        <taxon>Bacillati</taxon>
        <taxon>Bacillota</taxon>
        <taxon>Bacilli</taxon>
        <taxon>Bacillales</taxon>
        <taxon>Paenibacillaceae</taxon>
        <taxon>Paenibacillus</taxon>
    </lineage>
</organism>
<name>A0A7H0Y2X6_9BACL</name>
<dbReference type="AlphaFoldDB" id="A0A7H0Y2X6"/>
<evidence type="ECO:0000313" key="1">
    <source>
        <dbReference type="EMBL" id="QNR65434.1"/>
    </source>
</evidence>
<dbReference type="Proteomes" id="UP000516384">
    <property type="component" value="Chromosome"/>
</dbReference>
<reference evidence="1 2" key="1">
    <citation type="submission" date="2020-09" db="EMBL/GenBank/DDBJ databases">
        <title>Characterization of Paenibacillus peoriae strain ZF390 with broad-spectrum antimicrobial activity as a potential biocontrol agent.</title>
        <authorList>
            <person name="Li L."/>
            <person name="Zhao Y."/>
            <person name="Li B."/>
            <person name="Xie X."/>
        </authorList>
    </citation>
    <scope>NUCLEOTIDE SEQUENCE [LARGE SCALE GENOMIC DNA]</scope>
    <source>
        <strain evidence="1 2">ZF390</strain>
    </source>
</reference>
<dbReference type="EMBL" id="CP061172">
    <property type="protein sequence ID" value="QNR65434.1"/>
    <property type="molecule type" value="Genomic_DNA"/>
</dbReference>
<accession>A0A7H0Y2X6</accession>